<dbReference type="PANTHER" id="PTHR38600">
    <property type="entry name" value="TRANSCRIPTIONAL REGULATORY PROTEIN"/>
    <property type="match status" value="1"/>
</dbReference>
<sequence>MVARSLSDPELDQIFRALADTTRRDIVARLLGGEPASVTTLAQRYDMSFAAVQKHVAVLEEAGLVSKESRGRERIVRSNPERIAQARALLLQLEQLWISRFSQLDDVLSTPNPTRE</sequence>
<proteinExistence type="predicted"/>
<protein>
    <submittedName>
        <fullName evidence="2">Helix-turn-helix transcriptional regulator</fullName>
    </submittedName>
</protein>
<accession>A0A6M4ISP3</accession>
<dbReference type="KEGG" id="ggr:HKW67_20225"/>
<dbReference type="PANTHER" id="PTHR38600:SF2">
    <property type="entry name" value="SLL0088 PROTEIN"/>
    <property type="match status" value="1"/>
</dbReference>
<dbReference type="NCBIfam" id="NF033788">
    <property type="entry name" value="HTH_metalloreg"/>
    <property type="match status" value="1"/>
</dbReference>
<evidence type="ECO:0000313" key="3">
    <source>
        <dbReference type="Proteomes" id="UP000500938"/>
    </source>
</evidence>
<evidence type="ECO:0000259" key="1">
    <source>
        <dbReference type="PROSITE" id="PS50987"/>
    </source>
</evidence>
<dbReference type="Proteomes" id="UP000500938">
    <property type="component" value="Chromosome"/>
</dbReference>
<gene>
    <name evidence="2" type="ORF">HKW67_20225</name>
</gene>
<dbReference type="InterPro" id="IPR036388">
    <property type="entry name" value="WH-like_DNA-bd_sf"/>
</dbReference>
<dbReference type="Gene3D" id="1.10.10.10">
    <property type="entry name" value="Winged helix-like DNA-binding domain superfamily/Winged helix DNA-binding domain"/>
    <property type="match status" value="1"/>
</dbReference>
<keyword evidence="3" id="KW-1185">Reference proteome</keyword>
<dbReference type="InterPro" id="IPR036390">
    <property type="entry name" value="WH_DNA-bd_sf"/>
</dbReference>
<dbReference type="PRINTS" id="PR00778">
    <property type="entry name" value="HTHARSR"/>
</dbReference>
<organism evidence="2 3">
    <name type="scientific">Gemmatimonas groenlandica</name>
    <dbReference type="NCBI Taxonomy" id="2732249"/>
    <lineage>
        <taxon>Bacteria</taxon>
        <taxon>Pseudomonadati</taxon>
        <taxon>Gemmatimonadota</taxon>
        <taxon>Gemmatimonadia</taxon>
        <taxon>Gemmatimonadales</taxon>
        <taxon>Gemmatimonadaceae</taxon>
        <taxon>Gemmatimonas</taxon>
    </lineage>
</organism>
<dbReference type="GO" id="GO:0003700">
    <property type="term" value="F:DNA-binding transcription factor activity"/>
    <property type="evidence" value="ECO:0007669"/>
    <property type="project" value="InterPro"/>
</dbReference>
<dbReference type="EMBL" id="CP053085">
    <property type="protein sequence ID" value="QJR37680.1"/>
    <property type="molecule type" value="Genomic_DNA"/>
</dbReference>
<evidence type="ECO:0000313" key="2">
    <source>
        <dbReference type="EMBL" id="QJR37680.1"/>
    </source>
</evidence>
<name>A0A6M4ISP3_9BACT</name>
<dbReference type="CDD" id="cd00090">
    <property type="entry name" value="HTH_ARSR"/>
    <property type="match status" value="1"/>
</dbReference>
<dbReference type="InterPro" id="IPR001845">
    <property type="entry name" value="HTH_ArsR_DNA-bd_dom"/>
</dbReference>
<dbReference type="Pfam" id="PF12840">
    <property type="entry name" value="HTH_20"/>
    <property type="match status" value="1"/>
</dbReference>
<dbReference type="PROSITE" id="PS50987">
    <property type="entry name" value="HTH_ARSR_2"/>
    <property type="match status" value="1"/>
</dbReference>
<dbReference type="SUPFAM" id="SSF46785">
    <property type="entry name" value="Winged helix' DNA-binding domain"/>
    <property type="match status" value="1"/>
</dbReference>
<reference evidence="2 3" key="1">
    <citation type="submission" date="2020-05" db="EMBL/GenBank/DDBJ databases">
        <title>Complete genome sequence of Gemmatimonas greenlandica TET16.</title>
        <authorList>
            <person name="Zeng Y."/>
        </authorList>
    </citation>
    <scope>NUCLEOTIDE SEQUENCE [LARGE SCALE GENOMIC DNA]</scope>
    <source>
        <strain evidence="2 3">TET16</strain>
    </source>
</reference>
<dbReference type="AlphaFoldDB" id="A0A6M4ISP3"/>
<feature type="domain" description="HTH arsR-type" evidence="1">
    <location>
        <begin position="3"/>
        <end position="98"/>
    </location>
</feature>
<dbReference type="InterPro" id="IPR011991">
    <property type="entry name" value="ArsR-like_HTH"/>
</dbReference>
<dbReference type="SMART" id="SM00418">
    <property type="entry name" value="HTH_ARSR"/>
    <property type="match status" value="1"/>
</dbReference>
<dbReference type="RefSeq" id="WP_171227115.1">
    <property type="nucleotide sequence ID" value="NZ_CP053085.1"/>
</dbReference>